<evidence type="ECO:0000256" key="5">
    <source>
        <dbReference type="ARBA" id="ARBA00023125"/>
    </source>
</evidence>
<name>A0A4R8H8A3_9FIRM</name>
<dbReference type="PANTHER" id="PTHR33202">
    <property type="entry name" value="ZINC UPTAKE REGULATION PROTEIN"/>
    <property type="match status" value="1"/>
</dbReference>
<dbReference type="CDD" id="cd07153">
    <property type="entry name" value="Fur_like"/>
    <property type="match status" value="1"/>
</dbReference>
<feature type="binding site" evidence="7">
    <location>
        <position position="102"/>
    </location>
    <ligand>
        <name>Zn(2+)</name>
        <dbReference type="ChEBI" id="CHEBI:29105"/>
    </ligand>
</feature>
<feature type="binding site" evidence="7">
    <location>
        <position position="99"/>
    </location>
    <ligand>
        <name>Zn(2+)</name>
        <dbReference type="ChEBI" id="CHEBI:29105"/>
    </ligand>
</feature>
<dbReference type="AlphaFoldDB" id="A0A4R8H8A3"/>
<organism evidence="8 9">
    <name type="scientific">Orenia marismortui</name>
    <dbReference type="NCBI Taxonomy" id="46469"/>
    <lineage>
        <taxon>Bacteria</taxon>
        <taxon>Bacillati</taxon>
        <taxon>Bacillota</taxon>
        <taxon>Clostridia</taxon>
        <taxon>Halanaerobiales</taxon>
        <taxon>Halobacteroidaceae</taxon>
        <taxon>Orenia</taxon>
    </lineage>
</organism>
<dbReference type="PANTHER" id="PTHR33202:SF8">
    <property type="entry name" value="PEROXIDE-RESPONSIVE REPRESSOR PERR"/>
    <property type="match status" value="1"/>
</dbReference>
<evidence type="ECO:0000313" key="9">
    <source>
        <dbReference type="Proteomes" id="UP000295832"/>
    </source>
</evidence>
<evidence type="ECO:0000313" key="8">
    <source>
        <dbReference type="EMBL" id="TDX51397.1"/>
    </source>
</evidence>
<keyword evidence="4" id="KW-0805">Transcription regulation</keyword>
<keyword evidence="2" id="KW-0678">Repressor</keyword>
<dbReference type="GO" id="GO:0045892">
    <property type="term" value="P:negative regulation of DNA-templated transcription"/>
    <property type="evidence" value="ECO:0007669"/>
    <property type="project" value="TreeGrafter"/>
</dbReference>
<dbReference type="Gene3D" id="3.30.1490.190">
    <property type="match status" value="1"/>
</dbReference>
<evidence type="ECO:0000256" key="3">
    <source>
        <dbReference type="ARBA" id="ARBA00022833"/>
    </source>
</evidence>
<keyword evidence="9" id="KW-1185">Reference proteome</keyword>
<dbReference type="Pfam" id="PF01475">
    <property type="entry name" value="FUR"/>
    <property type="match status" value="1"/>
</dbReference>
<evidence type="ECO:0000256" key="7">
    <source>
        <dbReference type="PIRSR" id="PIRSR602481-1"/>
    </source>
</evidence>
<evidence type="ECO:0000256" key="4">
    <source>
        <dbReference type="ARBA" id="ARBA00023015"/>
    </source>
</evidence>
<keyword evidence="7" id="KW-0479">Metal-binding</keyword>
<dbReference type="STRING" id="926561.GCA_000379025_01533"/>
<reference evidence="8 9" key="1">
    <citation type="submission" date="2019-03" db="EMBL/GenBank/DDBJ databases">
        <title>Subsurface microbial communities from deep shales in Ohio and West Virginia, USA.</title>
        <authorList>
            <person name="Wrighton K."/>
        </authorList>
    </citation>
    <scope>NUCLEOTIDE SEQUENCE [LARGE SCALE GENOMIC DNA]</scope>
    <source>
        <strain evidence="8 9">MSL 6dP</strain>
    </source>
</reference>
<dbReference type="GO" id="GO:0008270">
    <property type="term" value="F:zinc ion binding"/>
    <property type="evidence" value="ECO:0007669"/>
    <property type="project" value="TreeGrafter"/>
</dbReference>
<sequence>MSNYVEELINSIAQELNNTLTVQRRHILTALIKNRDKHLSAEDIYNLVKSDYESIGIATVYRSLDLFKNNGVVSKINIDDIFKYEFIFQEKEKHHHLICKKCGAIIDVQDLLVDNLSQKLRIEKGFECFDSYVSIKGYCAKCSEDE</sequence>
<evidence type="ECO:0000256" key="6">
    <source>
        <dbReference type="ARBA" id="ARBA00023163"/>
    </source>
</evidence>
<dbReference type="GO" id="GO:1900376">
    <property type="term" value="P:regulation of secondary metabolite biosynthetic process"/>
    <property type="evidence" value="ECO:0007669"/>
    <property type="project" value="TreeGrafter"/>
</dbReference>
<feature type="binding site" evidence="7">
    <location>
        <position position="142"/>
    </location>
    <ligand>
        <name>Zn(2+)</name>
        <dbReference type="ChEBI" id="CHEBI:29105"/>
    </ligand>
</feature>
<feature type="binding site" evidence="7">
    <location>
        <position position="139"/>
    </location>
    <ligand>
        <name>Zn(2+)</name>
        <dbReference type="ChEBI" id="CHEBI:29105"/>
    </ligand>
</feature>
<dbReference type="InterPro" id="IPR036390">
    <property type="entry name" value="WH_DNA-bd_sf"/>
</dbReference>
<evidence type="ECO:0000256" key="2">
    <source>
        <dbReference type="ARBA" id="ARBA00022491"/>
    </source>
</evidence>
<dbReference type="SUPFAM" id="SSF46785">
    <property type="entry name" value="Winged helix' DNA-binding domain"/>
    <property type="match status" value="1"/>
</dbReference>
<evidence type="ECO:0000256" key="1">
    <source>
        <dbReference type="ARBA" id="ARBA00007957"/>
    </source>
</evidence>
<accession>A0A4R8H8A3</accession>
<dbReference type="EMBL" id="SOEG01000013">
    <property type="protein sequence ID" value="TDX51397.1"/>
    <property type="molecule type" value="Genomic_DNA"/>
</dbReference>
<keyword evidence="6" id="KW-0804">Transcription</keyword>
<dbReference type="InterPro" id="IPR036388">
    <property type="entry name" value="WH-like_DNA-bd_sf"/>
</dbReference>
<dbReference type="RefSeq" id="WP_134116722.1">
    <property type="nucleotide sequence ID" value="NZ_SOEG01000013.1"/>
</dbReference>
<dbReference type="Gene3D" id="1.10.10.10">
    <property type="entry name" value="Winged helix-like DNA-binding domain superfamily/Winged helix DNA-binding domain"/>
    <property type="match status" value="1"/>
</dbReference>
<keyword evidence="3 7" id="KW-0862">Zinc</keyword>
<dbReference type="InterPro" id="IPR002481">
    <property type="entry name" value="FUR"/>
</dbReference>
<dbReference type="GO" id="GO:0000976">
    <property type="term" value="F:transcription cis-regulatory region binding"/>
    <property type="evidence" value="ECO:0007669"/>
    <property type="project" value="TreeGrafter"/>
</dbReference>
<comment type="cofactor">
    <cofactor evidence="7">
        <name>Zn(2+)</name>
        <dbReference type="ChEBI" id="CHEBI:29105"/>
    </cofactor>
    <text evidence="7">Binds 1 zinc ion per subunit.</text>
</comment>
<dbReference type="GO" id="GO:0003700">
    <property type="term" value="F:DNA-binding transcription factor activity"/>
    <property type="evidence" value="ECO:0007669"/>
    <property type="project" value="InterPro"/>
</dbReference>
<keyword evidence="5" id="KW-0238">DNA-binding</keyword>
<dbReference type="InterPro" id="IPR043135">
    <property type="entry name" value="Fur_C"/>
</dbReference>
<comment type="caution">
    <text evidence="8">The sequence shown here is derived from an EMBL/GenBank/DDBJ whole genome shotgun (WGS) entry which is preliminary data.</text>
</comment>
<proteinExistence type="inferred from homology"/>
<protein>
    <submittedName>
        <fullName evidence="8">Fur family ferric uptake transcriptional regulator</fullName>
    </submittedName>
</protein>
<dbReference type="Proteomes" id="UP000295832">
    <property type="component" value="Unassembled WGS sequence"/>
</dbReference>
<gene>
    <name evidence="8" type="ORF">C7959_11342</name>
</gene>
<comment type="similarity">
    <text evidence="1">Belongs to the Fur family.</text>
</comment>